<feature type="region of interest" description="Disordered" evidence="1">
    <location>
        <begin position="130"/>
        <end position="151"/>
    </location>
</feature>
<dbReference type="AlphaFoldDB" id="A0A7W5DZW8"/>
<protein>
    <recommendedName>
        <fullName evidence="5">Glycosyl hydrolases family 43</fullName>
    </recommendedName>
</protein>
<dbReference type="InterPro" id="IPR023296">
    <property type="entry name" value="Glyco_hydro_beta-prop_sf"/>
</dbReference>
<dbReference type="EMBL" id="JACHXU010000011">
    <property type="protein sequence ID" value="MBB3207555.1"/>
    <property type="molecule type" value="Genomic_DNA"/>
</dbReference>
<dbReference type="SUPFAM" id="SSF75005">
    <property type="entry name" value="Arabinanase/levansucrase/invertase"/>
    <property type="match status" value="1"/>
</dbReference>
<reference evidence="3 4" key="1">
    <citation type="submission" date="2020-08" db="EMBL/GenBank/DDBJ databases">
        <title>Genomic Encyclopedia of Type Strains, Phase III (KMG-III): the genomes of soil and plant-associated and newly described type strains.</title>
        <authorList>
            <person name="Whitman W."/>
        </authorList>
    </citation>
    <scope>NUCLEOTIDE SEQUENCE [LARGE SCALE GENOMIC DNA]</scope>
    <source>
        <strain evidence="3 4">CECT 8075</strain>
    </source>
</reference>
<evidence type="ECO:0000313" key="4">
    <source>
        <dbReference type="Proteomes" id="UP000536179"/>
    </source>
</evidence>
<keyword evidence="2" id="KW-0732">Signal</keyword>
<feature type="signal peptide" evidence="2">
    <location>
        <begin position="1"/>
        <end position="28"/>
    </location>
</feature>
<feature type="compositionally biased region" description="Polar residues" evidence="1">
    <location>
        <begin position="142"/>
        <end position="151"/>
    </location>
</feature>
<feature type="chain" id="PRO_5031199142" description="Glycosyl hydrolases family 43" evidence="2">
    <location>
        <begin position="29"/>
        <end position="521"/>
    </location>
</feature>
<dbReference type="Proteomes" id="UP000536179">
    <property type="component" value="Unassembled WGS sequence"/>
</dbReference>
<dbReference type="RefSeq" id="WP_184305885.1">
    <property type="nucleotide sequence ID" value="NZ_JACHXU010000011.1"/>
</dbReference>
<evidence type="ECO:0000256" key="1">
    <source>
        <dbReference type="SAM" id="MobiDB-lite"/>
    </source>
</evidence>
<evidence type="ECO:0000313" key="3">
    <source>
        <dbReference type="EMBL" id="MBB3207555.1"/>
    </source>
</evidence>
<evidence type="ECO:0008006" key="5">
    <source>
        <dbReference type="Google" id="ProtNLM"/>
    </source>
</evidence>
<evidence type="ECO:0000256" key="2">
    <source>
        <dbReference type="SAM" id="SignalP"/>
    </source>
</evidence>
<sequence length="521" mass="58063">MQSNRPPLLILFLITATTSLSITSRVHADDSWIIDSQSDWQENTDTQSGLSIDDGVAAPTGKSAVFRSKKKTFASKRTAQSITIDQSPIWQNWNPVKNIGPSNLGDAPVVLSLGPNDYWMFGRYMAPNRKSKASQRKKDTRNVTNSSDTQTSFAAKPATLDGFDIPLLTTNLPNQFDAPGGVNNHGGGYHAWQSKDMVNWVHHGMVTEDFSRWVTTAEFVDGKFYIYYDYPNDQDPHLYIDEDLTDGKPGKNMGMAFKDPSDGSDCNFIRDLEGNFHVIYEDWSPIDANKRSWDSPLAGHAVSKDGIQDFQILAPVVDNRTTPTGKTATYKHPHWLQHPDFKTNVATYDVHEPEQEAYGDWASVCIGGRYYLFGDYDPVGGHSMSVGWFTSPTIDGPFEWCDNVGQGHPDPDVCFAEGQFYLITQQKTDYTSPGPWVDGVQTRVGVDTDNDGVANVWTDWATVKETYDYTPGFAKQVQKTPASLDLSSLPAGYGFQFEVKLDDTTENKSKPMLDKVTLSFD</sequence>
<name>A0A7W5DZW8_9BACT</name>
<organism evidence="3 4">
    <name type="scientific">Aporhodopirellula rubra</name>
    <dbReference type="NCBI Taxonomy" id="980271"/>
    <lineage>
        <taxon>Bacteria</taxon>
        <taxon>Pseudomonadati</taxon>
        <taxon>Planctomycetota</taxon>
        <taxon>Planctomycetia</taxon>
        <taxon>Pirellulales</taxon>
        <taxon>Pirellulaceae</taxon>
        <taxon>Aporhodopirellula</taxon>
    </lineage>
</organism>
<comment type="caution">
    <text evidence="3">The sequence shown here is derived from an EMBL/GenBank/DDBJ whole genome shotgun (WGS) entry which is preliminary data.</text>
</comment>
<dbReference type="Gene3D" id="2.115.10.20">
    <property type="entry name" value="Glycosyl hydrolase domain, family 43"/>
    <property type="match status" value="1"/>
</dbReference>
<proteinExistence type="predicted"/>
<keyword evidence="4" id="KW-1185">Reference proteome</keyword>
<accession>A0A7W5DZW8</accession>
<gene>
    <name evidence="3" type="ORF">FHS27_003380</name>
</gene>